<proteinExistence type="inferred from homology"/>
<dbReference type="SMART" id="SM00547">
    <property type="entry name" value="ZnF_RBZ"/>
    <property type="match status" value="1"/>
</dbReference>
<dbReference type="EMBL" id="OC858374">
    <property type="protein sequence ID" value="CAD7626382.1"/>
    <property type="molecule type" value="Genomic_DNA"/>
</dbReference>
<dbReference type="GO" id="GO:0005634">
    <property type="term" value="C:nucleus"/>
    <property type="evidence" value="ECO:0007669"/>
    <property type="project" value="TreeGrafter"/>
</dbReference>
<accession>A0A7R9KNE9</accession>
<dbReference type="PROSITE" id="PS50199">
    <property type="entry name" value="ZF_RANBP2_2"/>
    <property type="match status" value="1"/>
</dbReference>
<dbReference type="OrthoDB" id="10251089at2759"/>
<organism evidence="10">
    <name type="scientific">Medioppia subpectinata</name>
    <dbReference type="NCBI Taxonomy" id="1979941"/>
    <lineage>
        <taxon>Eukaryota</taxon>
        <taxon>Metazoa</taxon>
        <taxon>Ecdysozoa</taxon>
        <taxon>Arthropoda</taxon>
        <taxon>Chelicerata</taxon>
        <taxon>Arachnida</taxon>
        <taxon>Acari</taxon>
        <taxon>Acariformes</taxon>
        <taxon>Sarcoptiformes</taxon>
        <taxon>Oribatida</taxon>
        <taxon>Brachypylina</taxon>
        <taxon>Oppioidea</taxon>
        <taxon>Oppiidae</taxon>
        <taxon>Medioppia</taxon>
    </lineage>
</organism>
<dbReference type="InterPro" id="IPR037518">
    <property type="entry name" value="MPN"/>
</dbReference>
<dbReference type="Pfam" id="PF05020">
    <property type="entry name" value="zf-NPL4"/>
    <property type="match status" value="1"/>
</dbReference>
<keyword evidence="3 7" id="KW-0863">Zinc-finger</keyword>
<sequence length="698" mass="78508">TIAVCRVNRLLDPLNARQLTREELSVAMSADTDETANSVFVNFNQDSSRLFNTTQLNFSSLPELIRVESSEGSKVVEVDADESTEAFIKKIQIAFSFDDLFGFKVFKDRKHSVQIPLLERKTVKQFGLTNGERVYVVITKSATDGHNNTDSNANNNNIAAERNHKVVHINDHIEDLTNSIANGAERRTAEDEVDVLLYGQSGVIERPPDPTACKHGANAKCVHCTSLEPYDETYLKDHNIKHMSFHTYLKKLTTGIDKGKFAMLENISCKIKSGCAGHAPWPAAICTKCQPSAITLNRQVYRHVDNINFENPSIVENFINYWRTTGYQRIGYLWGYYSAHKDVPLGIKATVVAIYEPPQESSRDFVKLVAPDKKNEDVEFIASQLGLQRIGWVFTDLITEDLQKGTVKHLRNMTTHFLSAQECIMAGFLQNNHPNRCRYSPDSHFGSKFVTVCITGDMENAVHMEGYQVSNQCMALVRDNCLLPTKDASELGYVRESSVDQYVPDVFYKDKDGYGNEVQRIARPLPIEYLLVDVPISTPMEPKYSFNPLKHLKPFPIENRLLEGHIQDFNALSTYLRQFNGQQFLEAMSDFHLLIYLTTMDALPLKETMKPLLEAIKTSNPAMANEWARSDQWLTIEQLMLANSSAPSTSSSHAATADMSSSTVASAMEGPKWSCSYCTFENDGNKSTCEMCSLPKET</sequence>
<dbReference type="EMBL" id="CAJPIZ010003799">
    <property type="protein sequence ID" value="CAG2106812.1"/>
    <property type="molecule type" value="Genomic_DNA"/>
</dbReference>
<evidence type="ECO:0000259" key="8">
    <source>
        <dbReference type="PROSITE" id="PS50199"/>
    </source>
</evidence>
<evidence type="ECO:0000313" key="11">
    <source>
        <dbReference type="Proteomes" id="UP000759131"/>
    </source>
</evidence>
<feature type="non-terminal residue" evidence="10">
    <location>
        <position position="1"/>
    </location>
</feature>
<evidence type="ECO:0000256" key="1">
    <source>
        <dbReference type="ARBA" id="ARBA00011025"/>
    </source>
</evidence>
<evidence type="ECO:0000256" key="5">
    <source>
        <dbReference type="ARBA" id="ARBA00060618"/>
    </source>
</evidence>
<dbReference type="PROSITE" id="PS50249">
    <property type="entry name" value="MPN"/>
    <property type="match status" value="1"/>
</dbReference>
<dbReference type="Proteomes" id="UP000759131">
    <property type="component" value="Unassembled WGS sequence"/>
</dbReference>
<comment type="pathway">
    <text evidence="5">Protein degradation; proteasomal ubiquitin-dependent pathway.</text>
</comment>
<dbReference type="Pfam" id="PF11543">
    <property type="entry name" value="UN_NPL4"/>
    <property type="match status" value="1"/>
</dbReference>
<dbReference type="GO" id="GO:0031625">
    <property type="term" value="F:ubiquitin protein ligase binding"/>
    <property type="evidence" value="ECO:0007669"/>
    <property type="project" value="TreeGrafter"/>
</dbReference>
<dbReference type="FunFam" id="3.40.140.10:FF:000012">
    <property type="entry name" value="nuclear protein localization protein 4 homolog"/>
    <property type="match status" value="1"/>
</dbReference>
<dbReference type="PIRSF" id="PIRSF010052">
    <property type="entry name" value="Polyub_prc_Npl4"/>
    <property type="match status" value="1"/>
</dbReference>
<dbReference type="InterPro" id="IPR016563">
    <property type="entry name" value="Npl4"/>
</dbReference>
<dbReference type="SUPFAM" id="SSF90209">
    <property type="entry name" value="Ran binding protein zinc finger-like"/>
    <property type="match status" value="1"/>
</dbReference>
<evidence type="ECO:0000256" key="6">
    <source>
        <dbReference type="ARBA" id="ARBA00074519"/>
    </source>
</evidence>
<dbReference type="InterPro" id="IPR007717">
    <property type="entry name" value="NPL4_C"/>
</dbReference>
<dbReference type="InterPro" id="IPR024682">
    <property type="entry name" value="Npl4_Ub-like_dom"/>
</dbReference>
<feature type="domain" description="MPN" evidence="9">
    <location>
        <begin position="307"/>
        <end position="445"/>
    </location>
</feature>
<keyword evidence="2" id="KW-0479">Metal-binding</keyword>
<name>A0A7R9KNE9_9ACAR</name>
<evidence type="ECO:0000259" key="9">
    <source>
        <dbReference type="PROSITE" id="PS50249"/>
    </source>
</evidence>
<evidence type="ECO:0000256" key="2">
    <source>
        <dbReference type="ARBA" id="ARBA00022723"/>
    </source>
</evidence>
<dbReference type="GO" id="GO:0006511">
    <property type="term" value="P:ubiquitin-dependent protein catabolic process"/>
    <property type="evidence" value="ECO:0007669"/>
    <property type="project" value="InterPro"/>
</dbReference>
<dbReference type="GO" id="GO:0043130">
    <property type="term" value="F:ubiquitin binding"/>
    <property type="evidence" value="ECO:0007669"/>
    <property type="project" value="TreeGrafter"/>
</dbReference>
<feature type="domain" description="RanBP2-type" evidence="8">
    <location>
        <begin position="668"/>
        <end position="698"/>
    </location>
</feature>
<dbReference type="Pfam" id="PF05021">
    <property type="entry name" value="NPL4"/>
    <property type="match status" value="1"/>
</dbReference>
<dbReference type="InterPro" id="IPR001876">
    <property type="entry name" value="Znf_RanBP2"/>
</dbReference>
<evidence type="ECO:0000256" key="4">
    <source>
        <dbReference type="ARBA" id="ARBA00022833"/>
    </source>
</evidence>
<gene>
    <name evidence="10" type="ORF">OSB1V03_LOCUS6815</name>
</gene>
<dbReference type="GO" id="GO:0008270">
    <property type="term" value="F:zinc ion binding"/>
    <property type="evidence" value="ECO:0007669"/>
    <property type="project" value="UniProtKB-KW"/>
</dbReference>
<dbReference type="InterPro" id="IPR007716">
    <property type="entry name" value="NPL4_Zn-bd_put"/>
</dbReference>
<reference evidence="10" key="1">
    <citation type="submission" date="2020-11" db="EMBL/GenBank/DDBJ databases">
        <authorList>
            <person name="Tran Van P."/>
        </authorList>
    </citation>
    <scope>NUCLEOTIDE SEQUENCE</scope>
</reference>
<keyword evidence="4" id="KW-0862">Zinc</keyword>
<dbReference type="InterPro" id="IPR036443">
    <property type="entry name" value="Znf_RanBP2_sf"/>
</dbReference>
<dbReference type="PROSITE" id="PS01358">
    <property type="entry name" value="ZF_RANBP2_1"/>
    <property type="match status" value="1"/>
</dbReference>
<protein>
    <recommendedName>
        <fullName evidence="6">Nuclear protein localization protein 4 homolog</fullName>
    </recommendedName>
</protein>
<dbReference type="PANTHER" id="PTHR12710:SF0">
    <property type="entry name" value="NUCLEAR PROTEIN LOCALIZATION PROTEIN 4 HOMOLOG"/>
    <property type="match status" value="1"/>
</dbReference>
<evidence type="ECO:0000256" key="3">
    <source>
        <dbReference type="ARBA" id="ARBA00022771"/>
    </source>
</evidence>
<dbReference type="Gene3D" id="3.10.20.90">
    <property type="entry name" value="Phosphatidylinositol 3-kinase Catalytic Subunit, Chain A, domain 1"/>
    <property type="match status" value="1"/>
</dbReference>
<keyword evidence="11" id="KW-1185">Reference proteome</keyword>
<dbReference type="PANTHER" id="PTHR12710">
    <property type="entry name" value="NUCLEAR PROTEIN LOCALIZATION 4"/>
    <property type="match status" value="1"/>
</dbReference>
<dbReference type="CDD" id="cd08061">
    <property type="entry name" value="MPN_NPL4"/>
    <property type="match status" value="1"/>
</dbReference>
<dbReference type="AlphaFoldDB" id="A0A7R9KNE9"/>
<evidence type="ECO:0000313" key="10">
    <source>
        <dbReference type="EMBL" id="CAD7626382.1"/>
    </source>
</evidence>
<evidence type="ECO:0000256" key="7">
    <source>
        <dbReference type="PROSITE-ProRule" id="PRU00322"/>
    </source>
</evidence>
<comment type="similarity">
    <text evidence="1">Belongs to the NPL4 family.</text>
</comment>